<dbReference type="HOGENOM" id="CLU_3088329_0_0_1"/>
<evidence type="ECO:0000256" key="1">
    <source>
        <dbReference type="SAM" id="Phobius"/>
    </source>
</evidence>
<keyword evidence="3" id="KW-1185">Reference proteome</keyword>
<gene>
    <name evidence="2" type="ORF">PGTG_21789</name>
</gene>
<evidence type="ECO:0000313" key="2">
    <source>
        <dbReference type="EMBL" id="EHS63712.1"/>
    </source>
</evidence>
<sequence length="52" mass="6101">MLDNIVKRISLALRKTFHHNFGGGWFYFIFSYFLFLVFTDFTVLCASDKSVS</sequence>
<feature type="transmembrane region" description="Helical" evidence="1">
    <location>
        <begin position="25"/>
        <end position="46"/>
    </location>
</feature>
<dbReference type="eggNOG" id="KOG0872">
    <property type="taxonomic scope" value="Eukaryota"/>
</dbReference>
<dbReference type="AlphaFoldDB" id="H6QSH5"/>
<organism evidence="2 3">
    <name type="scientific">Puccinia graminis f. sp. tritici (strain CRL 75-36-700-3 / race SCCL)</name>
    <name type="common">Black stem rust fungus</name>
    <dbReference type="NCBI Taxonomy" id="418459"/>
    <lineage>
        <taxon>Eukaryota</taxon>
        <taxon>Fungi</taxon>
        <taxon>Dikarya</taxon>
        <taxon>Basidiomycota</taxon>
        <taxon>Pucciniomycotina</taxon>
        <taxon>Pucciniomycetes</taxon>
        <taxon>Pucciniales</taxon>
        <taxon>Pucciniaceae</taxon>
        <taxon>Puccinia</taxon>
    </lineage>
</organism>
<dbReference type="GeneID" id="13542774"/>
<reference evidence="3" key="1">
    <citation type="journal article" date="2011" name="Proc. Natl. Acad. Sci. U.S.A.">
        <title>Obligate biotrophy features unraveled by the genomic analysis of rust fungi.</title>
        <authorList>
            <person name="Duplessis S."/>
            <person name="Cuomo C.A."/>
            <person name="Lin Y.-C."/>
            <person name="Aerts A."/>
            <person name="Tisserant E."/>
            <person name="Veneault-Fourrey C."/>
            <person name="Joly D.L."/>
            <person name="Hacquard S."/>
            <person name="Amselem J."/>
            <person name="Cantarel B.L."/>
            <person name="Chiu R."/>
            <person name="Coutinho P.M."/>
            <person name="Feau N."/>
            <person name="Field M."/>
            <person name="Frey P."/>
            <person name="Gelhaye E."/>
            <person name="Goldberg J."/>
            <person name="Grabherr M.G."/>
            <person name="Kodira C.D."/>
            <person name="Kohler A."/>
            <person name="Kuees U."/>
            <person name="Lindquist E.A."/>
            <person name="Lucas S.M."/>
            <person name="Mago R."/>
            <person name="Mauceli E."/>
            <person name="Morin E."/>
            <person name="Murat C."/>
            <person name="Pangilinan J.L."/>
            <person name="Park R."/>
            <person name="Pearson M."/>
            <person name="Quesneville H."/>
            <person name="Rouhier N."/>
            <person name="Sakthikumar S."/>
            <person name="Salamov A.A."/>
            <person name="Schmutz J."/>
            <person name="Selles B."/>
            <person name="Shapiro H."/>
            <person name="Tanguay P."/>
            <person name="Tuskan G.A."/>
            <person name="Henrissat B."/>
            <person name="Van de Peer Y."/>
            <person name="Rouze P."/>
            <person name="Ellis J.G."/>
            <person name="Dodds P.N."/>
            <person name="Schein J.E."/>
            <person name="Zhong S."/>
            <person name="Hamelin R.C."/>
            <person name="Grigoriev I.V."/>
            <person name="Szabo L.J."/>
            <person name="Martin F."/>
        </authorList>
    </citation>
    <scope>NUCLEOTIDE SEQUENCE [LARGE SCALE GENOMIC DNA]</scope>
    <source>
        <strain evidence="3">CRL 75-36-700-3 / race SCCL</strain>
    </source>
</reference>
<protein>
    <submittedName>
        <fullName evidence="2">Uncharacterized protein</fullName>
    </submittedName>
</protein>
<accession>H6QSH5</accession>
<dbReference type="EMBL" id="DS178294">
    <property type="protein sequence ID" value="EHS63712.1"/>
    <property type="molecule type" value="Genomic_DNA"/>
</dbReference>
<dbReference type="InParanoid" id="H6QSH5"/>
<keyword evidence="1" id="KW-0472">Membrane</keyword>
<keyword evidence="1" id="KW-0812">Transmembrane</keyword>
<dbReference type="RefSeq" id="XP_003889534.1">
    <property type="nucleotide sequence ID" value="XM_003889485.1"/>
</dbReference>
<dbReference type="KEGG" id="pgr:PGTG_21789"/>
<evidence type="ECO:0000313" key="3">
    <source>
        <dbReference type="Proteomes" id="UP000008783"/>
    </source>
</evidence>
<dbReference type="Proteomes" id="UP000008783">
    <property type="component" value="Unassembled WGS sequence"/>
</dbReference>
<dbReference type="VEuPathDB" id="FungiDB:PGTG_21789"/>
<keyword evidence="1" id="KW-1133">Transmembrane helix</keyword>
<name>H6QSH5_PUCGT</name>
<proteinExistence type="predicted"/>